<evidence type="ECO:0000313" key="4">
    <source>
        <dbReference type="Proteomes" id="UP000684084"/>
    </source>
</evidence>
<dbReference type="GO" id="GO:0003677">
    <property type="term" value="F:DNA binding"/>
    <property type="evidence" value="ECO:0007669"/>
    <property type="project" value="InterPro"/>
</dbReference>
<organism evidence="3 4">
    <name type="scientific">Rhizophagus irregularis</name>
    <dbReference type="NCBI Taxonomy" id="588596"/>
    <lineage>
        <taxon>Eukaryota</taxon>
        <taxon>Fungi</taxon>
        <taxon>Fungi incertae sedis</taxon>
        <taxon>Mucoromycota</taxon>
        <taxon>Glomeromycotina</taxon>
        <taxon>Glomeromycetes</taxon>
        <taxon>Glomerales</taxon>
        <taxon>Glomeraceae</taxon>
        <taxon>Rhizophagus</taxon>
    </lineage>
</organism>
<evidence type="ECO:0000256" key="1">
    <source>
        <dbReference type="SAM" id="MobiDB-lite"/>
    </source>
</evidence>
<gene>
    <name evidence="3" type="ORF">CHRIB12_LOCUS1667</name>
</gene>
<dbReference type="GO" id="GO:0015074">
    <property type="term" value="P:DNA integration"/>
    <property type="evidence" value="ECO:0007669"/>
    <property type="project" value="InterPro"/>
</dbReference>
<dbReference type="Proteomes" id="UP000684084">
    <property type="component" value="Unassembled WGS sequence"/>
</dbReference>
<dbReference type="AlphaFoldDB" id="A0A915YQY4"/>
<name>A0A915YQY4_9GLOM</name>
<dbReference type="VEuPathDB" id="FungiDB:RhiirFUN_025285"/>
<comment type="caution">
    <text evidence="3">The sequence shown here is derived from an EMBL/GenBank/DDBJ whole genome shotgun (WGS) entry which is preliminary data.</text>
</comment>
<dbReference type="GO" id="GO:0006313">
    <property type="term" value="P:DNA transposition"/>
    <property type="evidence" value="ECO:0007669"/>
    <property type="project" value="InterPro"/>
</dbReference>
<feature type="region of interest" description="Disordered" evidence="1">
    <location>
        <begin position="50"/>
        <end position="70"/>
    </location>
</feature>
<evidence type="ECO:0000313" key="3">
    <source>
        <dbReference type="EMBL" id="CAB5312718.1"/>
    </source>
</evidence>
<protein>
    <recommendedName>
        <fullName evidence="2">Transposase Tc1-like domain-containing protein</fullName>
    </recommendedName>
</protein>
<dbReference type="OrthoDB" id="2430233at2759"/>
<dbReference type="EMBL" id="CAGKOT010000002">
    <property type="protein sequence ID" value="CAB5312718.1"/>
    <property type="molecule type" value="Genomic_DNA"/>
</dbReference>
<dbReference type="Pfam" id="PF13551">
    <property type="entry name" value="HTH_29"/>
    <property type="match status" value="1"/>
</dbReference>
<sequence>MTHYTELSPQEKGKILAYMENFNPAQIARKMGRDPTTICRFIDKYKKTGKTENLPRSGRPSALNDNEKNAHSLMNLTTAKQILYDAGIHSHVAAKKPFISKRYASARISWCEKYKEKTARDWAQVIFSDESSIEIGKQS</sequence>
<proteinExistence type="predicted"/>
<accession>A0A915YQY4</accession>
<dbReference type="InterPro" id="IPR002492">
    <property type="entry name" value="Transposase_Tc1-like"/>
</dbReference>
<evidence type="ECO:0000259" key="2">
    <source>
        <dbReference type="Pfam" id="PF01498"/>
    </source>
</evidence>
<dbReference type="Pfam" id="PF01498">
    <property type="entry name" value="HTH_Tnp_Tc3_2"/>
    <property type="match status" value="1"/>
</dbReference>
<reference evidence="3" key="1">
    <citation type="submission" date="2020-05" db="EMBL/GenBank/DDBJ databases">
        <authorList>
            <person name="Rincon C."/>
            <person name="Sanders R I."/>
            <person name="Robbins C."/>
            <person name="Chaturvedi A."/>
        </authorList>
    </citation>
    <scope>NUCLEOTIDE SEQUENCE</scope>
    <source>
        <strain evidence="3">CHB12</strain>
    </source>
</reference>
<feature type="domain" description="Transposase Tc1-like" evidence="2">
    <location>
        <begin position="74"/>
        <end position="115"/>
    </location>
</feature>